<protein>
    <recommendedName>
        <fullName evidence="3">SseB protein N-terminal domain-containing protein</fullName>
    </recommendedName>
</protein>
<sequence>MLYLPVRELPEGGLIAEVHQTTDERGALLVFTALDRLLDACGKNQPWKLIETVALDSIQETQPFDIVAFDPELPRNLLADGRIA</sequence>
<accession>A0ABX6JZS6</accession>
<keyword evidence="2" id="KW-1185">Reference proteome</keyword>
<dbReference type="Proteomes" id="UP000503441">
    <property type="component" value="Chromosome"/>
</dbReference>
<organism evidence="1 2">
    <name type="scientific">Leucobacter coleopterorum</name>
    <dbReference type="NCBI Taxonomy" id="2714933"/>
    <lineage>
        <taxon>Bacteria</taxon>
        <taxon>Bacillati</taxon>
        <taxon>Actinomycetota</taxon>
        <taxon>Actinomycetes</taxon>
        <taxon>Micrococcales</taxon>
        <taxon>Microbacteriaceae</taxon>
        <taxon>Leucobacter</taxon>
    </lineage>
</organism>
<dbReference type="NCBIfam" id="NF042914">
    <property type="entry name" value="SAV915_dom"/>
    <property type="match status" value="1"/>
</dbReference>
<proteinExistence type="predicted"/>
<evidence type="ECO:0000313" key="2">
    <source>
        <dbReference type="Proteomes" id="UP000503441"/>
    </source>
</evidence>
<gene>
    <name evidence="1" type="ORF">G7066_14005</name>
</gene>
<dbReference type="EMBL" id="CP049933">
    <property type="protein sequence ID" value="QIM19411.1"/>
    <property type="molecule type" value="Genomic_DNA"/>
</dbReference>
<dbReference type="InterPro" id="IPR049975">
    <property type="entry name" value="SAV_915-like_dom"/>
</dbReference>
<evidence type="ECO:0008006" key="3">
    <source>
        <dbReference type="Google" id="ProtNLM"/>
    </source>
</evidence>
<name>A0ABX6JZS6_9MICO</name>
<dbReference type="RefSeq" id="WP_166331653.1">
    <property type="nucleotide sequence ID" value="NZ_CP049933.1"/>
</dbReference>
<reference evidence="1 2" key="1">
    <citation type="submission" date="2020-03" db="EMBL/GenBank/DDBJ databases">
        <title>Leucobacter sp. nov., isolated from beetles.</title>
        <authorList>
            <person name="Hyun D.-W."/>
            <person name="Bae J.-W."/>
        </authorList>
    </citation>
    <scope>NUCLEOTIDE SEQUENCE [LARGE SCALE GENOMIC DNA]</scope>
    <source>
        <strain evidence="1 2">HDW9A</strain>
    </source>
</reference>
<evidence type="ECO:0000313" key="1">
    <source>
        <dbReference type="EMBL" id="QIM19411.1"/>
    </source>
</evidence>